<gene>
    <name evidence="2" type="ORF">PGT21_003201</name>
</gene>
<name>A0A5B0LXR8_PUCGR</name>
<sequence>MNLQQLRAPLGAKCLPPKRPRKDLKVVRHGRTAGQNRSHFSHTGDQHSNPARFTIIRNNCPDFFEKS</sequence>
<evidence type="ECO:0000313" key="3">
    <source>
        <dbReference type="Proteomes" id="UP000324748"/>
    </source>
</evidence>
<proteinExistence type="predicted"/>
<reference evidence="2 3" key="1">
    <citation type="submission" date="2019-05" db="EMBL/GenBank/DDBJ databases">
        <title>Emergence of the Ug99 lineage of the wheat stem rust pathogen through somatic hybridization.</title>
        <authorList>
            <person name="Li F."/>
            <person name="Upadhyaya N.M."/>
            <person name="Sperschneider J."/>
            <person name="Matny O."/>
            <person name="Nguyen-Phuc H."/>
            <person name="Mago R."/>
            <person name="Raley C."/>
            <person name="Miller M.E."/>
            <person name="Silverstein K.A.T."/>
            <person name="Henningsen E."/>
            <person name="Hirsch C.D."/>
            <person name="Visser B."/>
            <person name="Pretorius Z.A."/>
            <person name="Steffenson B.J."/>
            <person name="Schwessinger B."/>
            <person name="Dodds P.N."/>
            <person name="Figueroa M."/>
        </authorList>
    </citation>
    <scope>NUCLEOTIDE SEQUENCE [LARGE SCALE GENOMIC DNA]</scope>
    <source>
        <strain evidence="2">21-0</strain>
    </source>
</reference>
<organism evidence="2 3">
    <name type="scientific">Puccinia graminis f. sp. tritici</name>
    <dbReference type="NCBI Taxonomy" id="56615"/>
    <lineage>
        <taxon>Eukaryota</taxon>
        <taxon>Fungi</taxon>
        <taxon>Dikarya</taxon>
        <taxon>Basidiomycota</taxon>
        <taxon>Pucciniomycotina</taxon>
        <taxon>Pucciniomycetes</taxon>
        <taxon>Pucciniales</taxon>
        <taxon>Pucciniaceae</taxon>
        <taxon>Puccinia</taxon>
    </lineage>
</organism>
<accession>A0A5B0LXR8</accession>
<dbReference type="Proteomes" id="UP000324748">
    <property type="component" value="Unassembled WGS sequence"/>
</dbReference>
<protein>
    <submittedName>
        <fullName evidence="2">Uncharacterized protein</fullName>
    </submittedName>
</protein>
<feature type="region of interest" description="Disordered" evidence="1">
    <location>
        <begin position="1"/>
        <end position="51"/>
    </location>
</feature>
<feature type="compositionally biased region" description="Polar residues" evidence="1">
    <location>
        <begin position="33"/>
        <end position="51"/>
    </location>
</feature>
<evidence type="ECO:0000256" key="1">
    <source>
        <dbReference type="SAM" id="MobiDB-lite"/>
    </source>
</evidence>
<dbReference type="EMBL" id="VSWC01000183">
    <property type="protein sequence ID" value="KAA1068829.1"/>
    <property type="molecule type" value="Genomic_DNA"/>
</dbReference>
<feature type="compositionally biased region" description="Basic residues" evidence="1">
    <location>
        <begin position="16"/>
        <end position="31"/>
    </location>
</feature>
<comment type="caution">
    <text evidence="2">The sequence shown here is derived from an EMBL/GenBank/DDBJ whole genome shotgun (WGS) entry which is preliminary data.</text>
</comment>
<evidence type="ECO:0000313" key="2">
    <source>
        <dbReference type="EMBL" id="KAA1068829.1"/>
    </source>
</evidence>
<keyword evidence="3" id="KW-1185">Reference proteome</keyword>
<dbReference type="AlphaFoldDB" id="A0A5B0LXR8"/>